<evidence type="ECO:0000313" key="4">
    <source>
        <dbReference type="Proteomes" id="UP001184861"/>
    </source>
</evidence>
<organism evidence="3 4">
    <name type="scientific">Chryseobacterium rhizosphaerae</name>
    <dbReference type="NCBI Taxonomy" id="395937"/>
    <lineage>
        <taxon>Bacteria</taxon>
        <taxon>Pseudomonadati</taxon>
        <taxon>Bacteroidota</taxon>
        <taxon>Flavobacteriia</taxon>
        <taxon>Flavobacteriales</taxon>
        <taxon>Weeksellaceae</taxon>
        <taxon>Chryseobacterium group</taxon>
        <taxon>Chryseobacterium</taxon>
    </lineage>
</organism>
<feature type="signal peptide" evidence="1">
    <location>
        <begin position="1"/>
        <end position="23"/>
    </location>
</feature>
<dbReference type="AlphaFoldDB" id="A0AAE3Y5E1"/>
<feature type="chain" id="PRO_5042064387" evidence="1">
    <location>
        <begin position="24"/>
        <end position="494"/>
    </location>
</feature>
<reference evidence="3" key="1">
    <citation type="submission" date="2023-07" db="EMBL/GenBank/DDBJ databases">
        <title>Sorghum-associated microbial communities from plants grown in Nebraska, USA.</title>
        <authorList>
            <person name="Schachtman D."/>
        </authorList>
    </citation>
    <scope>NUCLEOTIDE SEQUENCE</scope>
    <source>
        <strain evidence="3">DS2360</strain>
    </source>
</reference>
<dbReference type="InterPro" id="IPR047589">
    <property type="entry name" value="DUF11_rpt"/>
</dbReference>
<gene>
    <name evidence="3" type="ORF">J2787_000665</name>
</gene>
<dbReference type="InterPro" id="IPR001434">
    <property type="entry name" value="OmcB-like_DUF11"/>
</dbReference>
<accession>A0AAE3Y5E1</accession>
<dbReference type="NCBIfam" id="TIGR01451">
    <property type="entry name" value="B_ant_repeat"/>
    <property type="match status" value="1"/>
</dbReference>
<dbReference type="Gene3D" id="2.60.40.10">
    <property type="entry name" value="Immunoglobulins"/>
    <property type="match status" value="1"/>
</dbReference>
<dbReference type="RefSeq" id="WP_309944635.1">
    <property type="nucleotide sequence ID" value="NZ_JAVDQY010000001.1"/>
</dbReference>
<name>A0AAE3Y5E1_9FLAO</name>
<feature type="domain" description="DUF11" evidence="2">
    <location>
        <begin position="278"/>
        <end position="390"/>
    </location>
</feature>
<evidence type="ECO:0000259" key="2">
    <source>
        <dbReference type="Pfam" id="PF01345"/>
    </source>
</evidence>
<proteinExistence type="predicted"/>
<protein>
    <submittedName>
        <fullName evidence="3">Repeat protein (TIGR01451 family)</fullName>
    </submittedName>
</protein>
<dbReference type="Pfam" id="PF01345">
    <property type="entry name" value="DUF11"/>
    <property type="match status" value="1"/>
</dbReference>
<comment type="caution">
    <text evidence="3">The sequence shown here is derived from an EMBL/GenBank/DDBJ whole genome shotgun (WGS) entry which is preliminary data.</text>
</comment>
<evidence type="ECO:0000256" key="1">
    <source>
        <dbReference type="SAM" id="SignalP"/>
    </source>
</evidence>
<evidence type="ECO:0000313" key="3">
    <source>
        <dbReference type="EMBL" id="MDR6525295.1"/>
    </source>
</evidence>
<dbReference type="Proteomes" id="UP001184861">
    <property type="component" value="Unassembled WGS sequence"/>
</dbReference>
<sequence>MKIYTFKSMVMLSLGTFFISLQAQTSPNLEFAVHSGVQNPQGNGPVYTASVNFVKNVDNPSGTSYAIYHPDLKVDFALSNQQYSSAVIMGYNINNTSIPVFPKINYIGSPNNSDFTASGAPTGKGINVKTNNGVSLFYNTSVLGGKSTLGVYQMADLTINFNRPVDNPVLHIGAMGAFQDQMGMAGGFDFVDANVPVSFTRLSGSNANFSVTATSMKNSSTHPNDVGYESASGSVLIKGKGITYIKLRMSVRGDGGEASWKVGSGDLITMGISVLESDLAITNAIDKSSPHINDIVTLTIKAKNNGVSNNTGVVVSSLLPDGYLVINASAGSGSYDTNTGLWNIGVLNDNEEKVLVIHAKVKNVGFYTVNSSISGELRDPQEGNNTASITPMISGKGVCYNDPNINSVGTDSKFGITLLKRAGITGDNWPMIRKSAHMVLESDTKGFVITRMAKSDLNKIVVPVEGMMVYDTTDKCLKIYSDDLWSCFSTPTCP</sequence>
<keyword evidence="1" id="KW-0732">Signal</keyword>
<dbReference type="EMBL" id="JAVDQY010000001">
    <property type="protein sequence ID" value="MDR6525295.1"/>
    <property type="molecule type" value="Genomic_DNA"/>
</dbReference>
<dbReference type="InterPro" id="IPR013783">
    <property type="entry name" value="Ig-like_fold"/>
</dbReference>